<proteinExistence type="predicted"/>
<name>A0A430QUI0_SCHBO</name>
<gene>
    <name evidence="1" type="ORF">DC041_0009067</name>
</gene>
<dbReference type="EMBL" id="QMKO01000241">
    <property type="protein sequence ID" value="RTG91338.1"/>
    <property type="molecule type" value="Genomic_DNA"/>
</dbReference>
<keyword evidence="2" id="KW-1185">Reference proteome</keyword>
<protein>
    <submittedName>
        <fullName evidence="1">Uncharacterized protein</fullName>
    </submittedName>
</protein>
<organism evidence="1 2">
    <name type="scientific">Schistosoma bovis</name>
    <name type="common">Blood fluke</name>
    <dbReference type="NCBI Taxonomy" id="6184"/>
    <lineage>
        <taxon>Eukaryota</taxon>
        <taxon>Metazoa</taxon>
        <taxon>Spiralia</taxon>
        <taxon>Lophotrochozoa</taxon>
        <taxon>Platyhelminthes</taxon>
        <taxon>Trematoda</taxon>
        <taxon>Digenea</taxon>
        <taxon>Strigeidida</taxon>
        <taxon>Schistosomatoidea</taxon>
        <taxon>Schistosomatidae</taxon>
        <taxon>Schistosoma</taxon>
    </lineage>
</organism>
<dbReference type="Proteomes" id="UP000290809">
    <property type="component" value="Unassembled WGS sequence"/>
</dbReference>
<sequence length="232" mass="25616">MDFTRTILSAVDALSVDSMALMILTGKDVDCLLKIAKTAVSNVSGPLSMGSMDEVGSLLLLKSSLHFATTVRVIIRRIKRRIPNKPIGQQPLSFNQDVAQKLDTVIQLFDSIVGTMYTTTRLAGQLTVRQVEDSSNLEPNVVFTQCLTEACKEYLTSIDLRTSSTSRSSVISPEILVRTNLSQIARIISQIAIAMENGEYDFDGTKQPLVSLLNSHLLVIKKSILYEDFFLI</sequence>
<evidence type="ECO:0000313" key="2">
    <source>
        <dbReference type="Proteomes" id="UP000290809"/>
    </source>
</evidence>
<accession>A0A430QUI0</accession>
<dbReference type="STRING" id="6184.A0A430QUI0"/>
<dbReference type="AlphaFoldDB" id="A0A430QUI0"/>
<comment type="caution">
    <text evidence="1">The sequence shown here is derived from an EMBL/GenBank/DDBJ whole genome shotgun (WGS) entry which is preliminary data.</text>
</comment>
<reference evidence="1 2" key="1">
    <citation type="journal article" date="2019" name="PLoS Pathog.">
        <title>Genome sequence of the bovine parasite Schistosoma bovis Tanzania.</title>
        <authorList>
            <person name="Oey H."/>
            <person name="Zakrzewski M."/>
            <person name="Gobert G."/>
            <person name="Gravermann K."/>
            <person name="Stoye J."/>
            <person name="Jones M."/>
            <person name="Mcmanus D."/>
            <person name="Krause L."/>
        </authorList>
    </citation>
    <scope>NUCLEOTIDE SEQUENCE [LARGE SCALE GENOMIC DNA]</scope>
    <source>
        <strain evidence="1 2">TAN1997</strain>
    </source>
</reference>
<evidence type="ECO:0000313" key="1">
    <source>
        <dbReference type="EMBL" id="RTG91338.1"/>
    </source>
</evidence>